<name>A0A550HZN1_9FLAO</name>
<comment type="cofactor">
    <cofactor evidence="9">
        <name>NAD(+)</name>
        <dbReference type="ChEBI" id="CHEBI:57540"/>
    </cofactor>
    <text evidence="9">Binds 1 NAD(+) per subunit.</text>
</comment>
<dbReference type="GO" id="GO:0019557">
    <property type="term" value="P:L-histidine catabolic process to glutamate and formate"/>
    <property type="evidence" value="ECO:0007669"/>
    <property type="project" value="UniProtKB-UniPathway"/>
</dbReference>
<comment type="function">
    <text evidence="9">Catalyzes the conversion of urocanate to 4-imidazolone-5-propionate.</text>
</comment>
<evidence type="ECO:0000256" key="8">
    <source>
        <dbReference type="ARBA" id="ARBA00047623"/>
    </source>
</evidence>
<feature type="binding site" evidence="9">
    <location>
        <position position="271"/>
    </location>
    <ligand>
        <name>NAD(+)</name>
        <dbReference type="ChEBI" id="CHEBI:57540"/>
    </ligand>
</feature>
<dbReference type="AlphaFoldDB" id="A0A550HZN1"/>
<evidence type="ECO:0000256" key="6">
    <source>
        <dbReference type="ARBA" id="ARBA00023239"/>
    </source>
</evidence>
<dbReference type="InterPro" id="IPR023637">
    <property type="entry name" value="Urocanase-like"/>
</dbReference>
<dbReference type="PIRSF" id="PIRSF001423">
    <property type="entry name" value="Urocanate_hydrat"/>
    <property type="match status" value="1"/>
</dbReference>
<dbReference type="GO" id="GO:0016153">
    <property type="term" value="F:urocanate hydratase activity"/>
    <property type="evidence" value="ECO:0007669"/>
    <property type="project" value="UniProtKB-UniRule"/>
</dbReference>
<dbReference type="Pfam" id="PF17392">
    <property type="entry name" value="Urocanase_C"/>
    <property type="match status" value="1"/>
</dbReference>
<dbReference type="UniPathway" id="UPA00379">
    <property type="reaction ID" value="UER00550"/>
</dbReference>
<comment type="catalytic activity">
    <reaction evidence="8 9">
        <text>4-imidazolone-5-propanoate = trans-urocanate + H2O</text>
        <dbReference type="Rhea" id="RHEA:13101"/>
        <dbReference type="ChEBI" id="CHEBI:15377"/>
        <dbReference type="ChEBI" id="CHEBI:17771"/>
        <dbReference type="ChEBI" id="CHEBI:77893"/>
        <dbReference type="EC" id="4.2.1.49"/>
    </reaction>
</comment>
<proteinExistence type="inferred from homology"/>
<dbReference type="EMBL" id="VHSF01000003">
    <property type="protein sequence ID" value="TRO64183.1"/>
    <property type="molecule type" value="Genomic_DNA"/>
</dbReference>
<feature type="binding site" evidence="9">
    <location>
        <position position="586"/>
    </location>
    <ligand>
        <name>NAD(+)</name>
        <dbReference type="ChEBI" id="CHEBI:57540"/>
    </ligand>
</feature>
<evidence type="ECO:0000259" key="11">
    <source>
        <dbReference type="Pfam" id="PF17391"/>
    </source>
</evidence>
<evidence type="ECO:0000256" key="1">
    <source>
        <dbReference type="ARBA" id="ARBA00004794"/>
    </source>
</evidence>
<dbReference type="GO" id="GO:0005737">
    <property type="term" value="C:cytoplasm"/>
    <property type="evidence" value="ECO:0007669"/>
    <property type="project" value="UniProtKB-SubCell"/>
</dbReference>
<evidence type="ECO:0000256" key="5">
    <source>
        <dbReference type="ARBA" id="ARBA00023027"/>
    </source>
</evidence>
<sequence>MNFKDQILAGIPEELPAAKTYDKSLNHAPRRKEILDADEKKLALENALRYFDKKHHKALLPEFRDELEKYGRIYMYRFKPDYEIYARPIDDYPGNSLQAKGIMLMIQNNLDPEVAQHPEELITYGGNGAVFQNWAQYLLTMQYLARMDENQTLAMYSGHPMGLFPSHPNAPRVVVTNGMMIPNYSKPDDWEKFNALGVSQYGQMTAGSYMYIGPQGIVHGTTITVLNAGRKISKSGEGLAGKIFVTSGLGGMSGAQPKAGNIAGCITICAEVNPKATQTRHKQGWVDEIIEDIVELANRVRKAKENMEVVSIAYQGNVVEIWEYFADNDIYIDLGSDQTSLHNPWAGGYYPVDLGFEEANELMASDPEKFRDLVQESLRRQANAINRHTARGTYFFDYGNAFLLEASRAGADIMSEDGKGFKYPSYVQDIMGPMCFDYGFGPFRWVCASGKDEDLQKTDEIATKVLQDLKKNSPAEIQQQMQDNIQWIKGAQQNKLVVGSRARILYADAEGRIAIAKAFNDAIGRGEIGPVVLGRDHHDVSGTDSPYRETSNIYDGSRFTADMAIQNVIGDSFRGATWVSIHNGGGVGWGEVINGGFGMILEGDKSSEDRLKSMLFWDVNNGIARRSWARNEEAIFAINRAMDLNPQLKVTVPNLVDPDLLD</sequence>
<feature type="domain" description="Urocanase C-terminal" evidence="12">
    <location>
        <begin position="436"/>
        <end position="639"/>
    </location>
</feature>
<dbReference type="Proteomes" id="UP000315131">
    <property type="component" value="Unassembled WGS sequence"/>
</dbReference>
<dbReference type="RefSeq" id="WP_143411380.1">
    <property type="nucleotide sequence ID" value="NZ_VHSF01000003.1"/>
</dbReference>
<comment type="caution">
    <text evidence="9">Lacks conserved residue(s) required for the propagation of feature annotation.</text>
</comment>
<dbReference type="InterPro" id="IPR038364">
    <property type="entry name" value="Urocanase_central_sf"/>
</dbReference>
<dbReference type="SUPFAM" id="SSF111326">
    <property type="entry name" value="Urocanase"/>
    <property type="match status" value="1"/>
</dbReference>
<comment type="caution">
    <text evidence="13">The sequence shown here is derived from an EMBL/GenBank/DDBJ whole genome shotgun (WGS) entry which is preliminary data.</text>
</comment>
<dbReference type="FunFam" id="3.40.1770.10:FF:000002">
    <property type="entry name" value="Urocanate hydratase 1"/>
    <property type="match status" value="1"/>
</dbReference>
<evidence type="ECO:0000256" key="4">
    <source>
        <dbReference type="ARBA" id="ARBA00022808"/>
    </source>
</evidence>
<dbReference type="InterPro" id="IPR036190">
    <property type="entry name" value="Urocanase_sf"/>
</dbReference>
<dbReference type="Gene3D" id="3.40.1770.10">
    <property type="entry name" value="Urocanase superfamily"/>
    <property type="match status" value="2"/>
</dbReference>
<accession>A0A550HZN1</accession>
<dbReference type="InterPro" id="IPR023636">
    <property type="entry name" value="Urocanase_CS"/>
</dbReference>
<evidence type="ECO:0000259" key="10">
    <source>
        <dbReference type="Pfam" id="PF01175"/>
    </source>
</evidence>
<evidence type="ECO:0000259" key="12">
    <source>
        <dbReference type="Pfam" id="PF17392"/>
    </source>
</evidence>
<feature type="domain" description="Urocanase N-terminal" evidence="11">
    <location>
        <begin position="84"/>
        <end position="210"/>
    </location>
</feature>
<keyword evidence="5 9" id="KW-0520">NAD</keyword>
<dbReference type="Pfam" id="PF01175">
    <property type="entry name" value="Urocanase"/>
    <property type="match status" value="1"/>
</dbReference>
<feature type="domain" description="Urocanase Rossmann-like" evidence="10">
    <location>
        <begin position="213"/>
        <end position="430"/>
    </location>
</feature>
<evidence type="ECO:0000256" key="9">
    <source>
        <dbReference type="HAMAP-Rule" id="MF_00577"/>
    </source>
</evidence>
<keyword evidence="4 9" id="KW-0369">Histidine metabolism</keyword>
<comment type="subcellular location">
    <subcellularLocation>
        <location evidence="9">Cytoplasm</location>
    </subcellularLocation>
</comment>
<protein>
    <recommendedName>
        <fullName evidence="3 9">Urocanate hydratase</fullName>
        <shortName evidence="9">Urocanase</shortName>
        <ecNumber evidence="3 9">4.2.1.49</ecNumber>
    </recommendedName>
    <alternativeName>
        <fullName evidence="7 9">Imidazolonepropionate hydrolase</fullName>
    </alternativeName>
</protein>
<dbReference type="PROSITE" id="PS01233">
    <property type="entry name" value="UROCANASE"/>
    <property type="match status" value="1"/>
</dbReference>
<dbReference type="InterPro" id="IPR035400">
    <property type="entry name" value="Urocanase_N"/>
</dbReference>
<keyword evidence="9" id="KW-0963">Cytoplasm</keyword>
<dbReference type="PANTHER" id="PTHR12216:SF3">
    <property type="entry name" value="UROCANATE HYDRATASE"/>
    <property type="match status" value="1"/>
</dbReference>
<feature type="binding site" evidence="9">
    <location>
        <begin position="125"/>
        <end position="126"/>
    </location>
    <ligand>
        <name>NAD(+)</name>
        <dbReference type="ChEBI" id="CHEBI:57540"/>
    </ligand>
</feature>
<dbReference type="InterPro" id="IPR055351">
    <property type="entry name" value="Urocanase"/>
</dbReference>
<comment type="similarity">
    <text evidence="2 9">Belongs to the urocanase family.</text>
</comment>
<dbReference type="Gene3D" id="3.40.50.10730">
    <property type="entry name" value="Urocanase like domains"/>
    <property type="match status" value="1"/>
</dbReference>
<organism evidence="13 14">
    <name type="scientific">Christiangramia sabulilitoris</name>
    <dbReference type="NCBI Taxonomy" id="2583991"/>
    <lineage>
        <taxon>Bacteria</taxon>
        <taxon>Pseudomonadati</taxon>
        <taxon>Bacteroidota</taxon>
        <taxon>Flavobacteriia</taxon>
        <taxon>Flavobacteriales</taxon>
        <taxon>Flavobacteriaceae</taxon>
        <taxon>Christiangramia</taxon>
    </lineage>
</organism>
<dbReference type="Pfam" id="PF17391">
    <property type="entry name" value="Urocanase_N"/>
    <property type="match status" value="1"/>
</dbReference>
<dbReference type="NCBIfam" id="NF003820">
    <property type="entry name" value="PRK05414.1"/>
    <property type="match status" value="1"/>
</dbReference>
<dbReference type="OrthoDB" id="9764874at2"/>
<evidence type="ECO:0000313" key="14">
    <source>
        <dbReference type="Proteomes" id="UP000315131"/>
    </source>
</evidence>
<dbReference type="InterPro" id="IPR035401">
    <property type="entry name" value="Urocanase_C"/>
</dbReference>
<evidence type="ECO:0000313" key="13">
    <source>
        <dbReference type="EMBL" id="TRO64183.1"/>
    </source>
</evidence>
<feature type="binding site" evidence="9">
    <location>
        <position position="398"/>
    </location>
    <ligand>
        <name>NAD(+)</name>
        <dbReference type="ChEBI" id="CHEBI:57540"/>
    </ligand>
</feature>
<dbReference type="HAMAP" id="MF_00577">
    <property type="entry name" value="HutU"/>
    <property type="match status" value="1"/>
</dbReference>
<evidence type="ECO:0000256" key="7">
    <source>
        <dbReference type="ARBA" id="ARBA00031640"/>
    </source>
</evidence>
<evidence type="ECO:0000256" key="3">
    <source>
        <dbReference type="ARBA" id="ARBA00011992"/>
    </source>
</evidence>
<reference evidence="13 14" key="1">
    <citation type="submission" date="2019-06" db="EMBL/GenBank/DDBJ databases">
        <title>Gramella sabulilitoris sp. nov., isolated from a marine sand.</title>
        <authorList>
            <person name="Yoon J.-H."/>
        </authorList>
    </citation>
    <scope>NUCLEOTIDE SEQUENCE [LARGE SCALE GENOMIC DNA]</scope>
    <source>
        <strain evidence="13 14">HSMS-1</strain>
    </source>
</reference>
<dbReference type="PANTHER" id="PTHR12216">
    <property type="entry name" value="UROCANATE HYDRATASE"/>
    <property type="match status" value="1"/>
</dbReference>
<keyword evidence="6 9" id="KW-0456">Lyase</keyword>
<dbReference type="EC" id="4.2.1.49" evidence="3 9"/>
<gene>
    <name evidence="9" type="primary">hutU</name>
    <name evidence="13" type="ORF">FGM01_11825</name>
</gene>
<dbReference type="GO" id="GO:0019556">
    <property type="term" value="P:L-histidine catabolic process to glutamate and formamide"/>
    <property type="evidence" value="ECO:0007669"/>
    <property type="project" value="UniProtKB-UniPathway"/>
</dbReference>
<dbReference type="InterPro" id="IPR035085">
    <property type="entry name" value="Urocanase_Rossmann-like"/>
</dbReference>
<keyword evidence="14" id="KW-1185">Reference proteome</keyword>
<comment type="pathway">
    <text evidence="1 9">Amino-acid degradation; L-histidine degradation into L-glutamate; N-formimidoyl-L-glutamate from L-histidine: step 2/3.</text>
</comment>
<evidence type="ECO:0000256" key="2">
    <source>
        <dbReference type="ARBA" id="ARBA00007578"/>
    </source>
</evidence>
<feature type="binding site" evidence="9">
    <location>
        <position position="203"/>
    </location>
    <ligand>
        <name>NAD(+)</name>
        <dbReference type="ChEBI" id="CHEBI:57540"/>
    </ligand>
</feature>